<organism evidence="1 2">
    <name type="scientific">Alkalilimnicola ehrlichii</name>
    <dbReference type="NCBI Taxonomy" id="351052"/>
    <lineage>
        <taxon>Bacteria</taxon>
        <taxon>Pseudomonadati</taxon>
        <taxon>Pseudomonadota</taxon>
        <taxon>Gammaproteobacteria</taxon>
        <taxon>Chromatiales</taxon>
        <taxon>Ectothiorhodospiraceae</taxon>
        <taxon>Alkalilimnicola</taxon>
    </lineage>
</organism>
<evidence type="ECO:0000313" key="1">
    <source>
        <dbReference type="EMBL" id="RFA38353.1"/>
    </source>
</evidence>
<dbReference type="AlphaFoldDB" id="A0A3E0X2E3"/>
<dbReference type="PANTHER" id="PTHR30024">
    <property type="entry name" value="ALIPHATIC SULFONATES-BINDING PROTEIN-RELATED"/>
    <property type="match status" value="1"/>
</dbReference>
<dbReference type="Proteomes" id="UP000256763">
    <property type="component" value="Unassembled WGS sequence"/>
</dbReference>
<dbReference type="EMBL" id="NFZW01000004">
    <property type="protein sequence ID" value="RFA38353.1"/>
    <property type="molecule type" value="Genomic_DNA"/>
</dbReference>
<dbReference type="Pfam" id="PF13379">
    <property type="entry name" value="NMT1_2"/>
    <property type="match status" value="1"/>
</dbReference>
<proteinExistence type="predicted"/>
<name>A0A3E0X2E3_9GAMM</name>
<keyword evidence="2" id="KW-1185">Reference proteome</keyword>
<sequence length="228" mass="24877">MTWPGRFSRQGPSTKGVIRDVPCIGENRASRRFHIADRLCPVSGCQGTGLFAAEGLDVTLCRETSWANIRDKVMLGALDAAQMPAPMPLAATLGVAGPRVPMITPCVLNLGGNAITVSHDLFRQMLALAPEALREPPYTADALRAVIEARRILDKPPLVFATVFPTSTHYYQLCYWLSAAGIDPLRDLTLKVISPPIWCGRWKWTRLPGSASASPGTAWRLIWGWASV</sequence>
<accession>A0A3E0X2E3</accession>
<dbReference type="PANTHER" id="PTHR30024:SF43">
    <property type="entry name" value="BLL4572 PROTEIN"/>
    <property type="match status" value="1"/>
</dbReference>
<dbReference type="Gene3D" id="3.40.190.10">
    <property type="entry name" value="Periplasmic binding protein-like II"/>
    <property type="match status" value="2"/>
</dbReference>
<reference evidence="2" key="1">
    <citation type="submission" date="2017-05" db="EMBL/GenBank/DDBJ databases">
        <authorList>
            <person name="Sharma S."/>
            <person name="Sidhu C."/>
            <person name="Pinnaka A.K."/>
        </authorList>
    </citation>
    <scope>NUCLEOTIDE SEQUENCE [LARGE SCALE GENOMIC DNA]</scope>
    <source>
        <strain evidence="2">AK93</strain>
    </source>
</reference>
<protein>
    <submittedName>
        <fullName evidence="1">Uncharacterized protein</fullName>
    </submittedName>
</protein>
<comment type="caution">
    <text evidence="1">The sequence shown here is derived from an EMBL/GenBank/DDBJ whole genome shotgun (WGS) entry which is preliminary data.</text>
</comment>
<evidence type="ECO:0000313" key="2">
    <source>
        <dbReference type="Proteomes" id="UP000256763"/>
    </source>
</evidence>
<gene>
    <name evidence="1" type="ORF">CAL65_05895</name>
</gene>
<dbReference type="SUPFAM" id="SSF53850">
    <property type="entry name" value="Periplasmic binding protein-like II"/>
    <property type="match status" value="1"/>
</dbReference>